<keyword evidence="3" id="KW-0863">Zinc-finger</keyword>
<dbReference type="PANTHER" id="PTHR46802:SF1">
    <property type="entry name" value="TYROSINE-PROTEIN KINASE BAZ1B"/>
    <property type="match status" value="1"/>
</dbReference>
<reference evidence="8 9" key="2">
    <citation type="submission" date="2018-11" db="EMBL/GenBank/DDBJ databases">
        <authorList>
            <consortium name="Pathogen Informatics"/>
        </authorList>
    </citation>
    <scope>NUCLEOTIDE SEQUENCE [LARGE SCALE GENOMIC DNA]</scope>
</reference>
<dbReference type="InterPro" id="IPR011011">
    <property type="entry name" value="Znf_FYVE_PHD"/>
</dbReference>
<evidence type="ECO:0000313" key="10">
    <source>
        <dbReference type="WBParaSite" id="TCLT_0000431401-mRNA-1"/>
    </source>
</evidence>
<dbReference type="WBParaSite" id="TCLT_0000431401-mRNA-1">
    <property type="protein sequence ID" value="TCLT_0000431401-mRNA-1"/>
    <property type="gene ID" value="TCLT_0000431401"/>
</dbReference>
<dbReference type="Pfam" id="PF15613">
    <property type="entry name" value="WSD"/>
    <property type="match status" value="1"/>
</dbReference>
<keyword evidence="5" id="KW-0539">Nucleus</keyword>
<evidence type="ECO:0000259" key="7">
    <source>
        <dbReference type="SMART" id="SM00249"/>
    </source>
</evidence>
<evidence type="ECO:0000256" key="1">
    <source>
        <dbReference type="ARBA" id="ARBA00004123"/>
    </source>
</evidence>
<feature type="coiled-coil region" evidence="6">
    <location>
        <begin position="623"/>
        <end position="686"/>
    </location>
</feature>
<organism evidence="10">
    <name type="scientific">Thelazia callipaeda</name>
    <name type="common">Oriental eyeworm</name>
    <name type="synonym">Parasitic nematode</name>
    <dbReference type="NCBI Taxonomy" id="103827"/>
    <lineage>
        <taxon>Eukaryota</taxon>
        <taxon>Metazoa</taxon>
        <taxon>Ecdysozoa</taxon>
        <taxon>Nematoda</taxon>
        <taxon>Chromadorea</taxon>
        <taxon>Rhabditida</taxon>
        <taxon>Spirurina</taxon>
        <taxon>Spiruromorpha</taxon>
        <taxon>Thelazioidea</taxon>
        <taxon>Thelaziidae</taxon>
        <taxon>Thelazia</taxon>
    </lineage>
</organism>
<evidence type="ECO:0000256" key="2">
    <source>
        <dbReference type="ARBA" id="ARBA00022723"/>
    </source>
</evidence>
<keyword evidence="4" id="KW-0862">Zinc</keyword>
<evidence type="ECO:0000313" key="9">
    <source>
        <dbReference type="Proteomes" id="UP000276776"/>
    </source>
</evidence>
<dbReference type="AlphaFoldDB" id="A0A0N5CVI0"/>
<evidence type="ECO:0000313" key="8">
    <source>
        <dbReference type="EMBL" id="VDN01393.1"/>
    </source>
</evidence>
<feature type="domain" description="Zinc finger PHD-type" evidence="7">
    <location>
        <begin position="960"/>
        <end position="1007"/>
    </location>
</feature>
<dbReference type="STRING" id="103827.A0A0N5CVI0"/>
<keyword evidence="2" id="KW-0479">Metal-binding</keyword>
<accession>A0A0N5CVI0</accession>
<dbReference type="GO" id="GO:0090535">
    <property type="term" value="C:WICH complex"/>
    <property type="evidence" value="ECO:0007669"/>
    <property type="project" value="InterPro"/>
</dbReference>
<dbReference type="InterPro" id="IPR001965">
    <property type="entry name" value="Znf_PHD"/>
</dbReference>
<dbReference type="InterPro" id="IPR013136">
    <property type="entry name" value="WSTF_Acf1_Cbp146"/>
</dbReference>
<dbReference type="SUPFAM" id="SSF57903">
    <property type="entry name" value="FYVE/PHD zinc finger"/>
    <property type="match status" value="1"/>
</dbReference>
<keyword evidence="6" id="KW-0175">Coiled coil</keyword>
<dbReference type="InterPro" id="IPR047174">
    <property type="entry name" value="BAZ1B"/>
</dbReference>
<evidence type="ECO:0000256" key="4">
    <source>
        <dbReference type="ARBA" id="ARBA00022833"/>
    </source>
</evidence>
<name>A0A0N5CVI0_THECL</name>
<protein>
    <submittedName>
        <fullName evidence="10">PHD domain-containing protein</fullName>
    </submittedName>
</protein>
<dbReference type="EMBL" id="UYYF01004283">
    <property type="protein sequence ID" value="VDN01393.1"/>
    <property type="molecule type" value="Genomic_DNA"/>
</dbReference>
<dbReference type="GO" id="GO:0042393">
    <property type="term" value="F:histone binding"/>
    <property type="evidence" value="ECO:0007669"/>
    <property type="project" value="TreeGrafter"/>
</dbReference>
<evidence type="ECO:0000256" key="3">
    <source>
        <dbReference type="ARBA" id="ARBA00022771"/>
    </source>
</evidence>
<dbReference type="GO" id="GO:0008270">
    <property type="term" value="F:zinc ion binding"/>
    <property type="evidence" value="ECO:0007669"/>
    <property type="project" value="UniProtKB-KW"/>
</dbReference>
<dbReference type="InterPro" id="IPR028941">
    <property type="entry name" value="WHIM2_dom"/>
</dbReference>
<dbReference type="PANTHER" id="PTHR46802">
    <property type="entry name" value="TYROSINE-PROTEIN KINASE BAZ1B"/>
    <property type="match status" value="1"/>
</dbReference>
<dbReference type="Pfam" id="PF10537">
    <property type="entry name" value="WAC_Acf1_DNA_bd"/>
    <property type="match status" value="1"/>
</dbReference>
<reference evidence="10" key="1">
    <citation type="submission" date="2017-02" db="UniProtKB">
        <authorList>
            <consortium name="WormBaseParasite"/>
        </authorList>
    </citation>
    <scope>IDENTIFICATION</scope>
</reference>
<sequence>MPISNGKLWEECSYESGKFLITVTNESDAKSRLTEYNERKWYCRHLPNEGREYTFKDALTEERQKLELICKQYSHSLLTGICEAIHHAYGEKQYLVKKIWKHVNGHYYEGETVIYTDKNRNTRNYYRGDREGTITSVMNSDKCEMQNKENEVIYSIALENGEVVQKLNSREIRRSSPITEDEINVFLSLVAHKKENSLPWTLDKSIRNKLEIANKLHHFFLREEAKTWPAYALPDWFGLQTEYDLMEKSHTMHSFIVVSDCLSSKQKLELNNSVKRTENFDAVSRKDMEQISENIATHNFCKSVILKETLKTLESYLLPSSSVTHSVGASPQTYSYRKLRMCLNLLMKALVACDNESFHRACLTVLSIPVSVIQKVENEVIRYALLKQFYVRGFFRGVERCIMRFPDRRLERKLRQLLNRKLDDLEIPTTKFLPELDIVRSNSNFASSLAISQFMHIFRFFMHCDYSFSADVLLKATENGKNGFFTVTSKYMIALLKVILRDEQNTNYHAYGTDLHKVPVTLGTVSELTRLVIMESGLLKHGGFPDGNNLGKDKHCMIEASESLNLRGSYNHESMLVANDLSYQSFHELASHVQISILEYLVQKVMDSISFSRYLSRTLDSDISSLKQAKTAAQSKIKKLKIALEDCSSALPNSVIKLENEESGFIEGVTEQKRKLESELEAATAQSKLIATKLLNMMDIRNVCLSIQPLGYDRFHRRYYFFSNSPNKGIFIERGWWNCISFGNKDDFDESNAINIDANKILPRNEKSLDSFRTLTSTDEFTNHEISSPAGFESNDWYVIKDESTLQLLCSNLLTNGHRESALFSSIKKKWDDIIASLRMVNEDSSLKMETDVTEINLLKRTLVQLESALRKEKFISGTTNVFDDKNNSLSTFESLKSVVLNFLTLIAPNAFVKLRQTRSASAYKVWNKHLSEVRTLSQFHLLIKILEMNIAWTTPLIKLCSLCKKEIEEESLFCITCDDVAHRLCLSTFDGDIRENDYNYQCFMCSKKDMFSKLEHDSRIFNRLLSLSPVLKPGTFQELSLEWIKKNLHMVSFSTFYNVFFCF</sequence>
<dbReference type="OrthoDB" id="5877808at2759"/>
<evidence type="ECO:0000256" key="6">
    <source>
        <dbReference type="SAM" id="Coils"/>
    </source>
</evidence>
<gene>
    <name evidence="8" type="ORF">TCLT_LOCUS4303</name>
</gene>
<dbReference type="Proteomes" id="UP000276776">
    <property type="component" value="Unassembled WGS sequence"/>
</dbReference>
<dbReference type="GO" id="GO:0140801">
    <property type="term" value="F:histone H2AXY142 kinase activity"/>
    <property type="evidence" value="ECO:0007669"/>
    <property type="project" value="InterPro"/>
</dbReference>
<dbReference type="OMA" id="IHEERHE"/>
<dbReference type="CDD" id="cd15489">
    <property type="entry name" value="PHD_SF"/>
    <property type="match status" value="1"/>
</dbReference>
<comment type="subcellular location">
    <subcellularLocation>
        <location evidence="1">Nucleus</location>
    </subcellularLocation>
</comment>
<dbReference type="GO" id="GO:0006974">
    <property type="term" value="P:DNA damage response"/>
    <property type="evidence" value="ECO:0007669"/>
    <property type="project" value="TreeGrafter"/>
</dbReference>
<keyword evidence="9" id="KW-1185">Reference proteome</keyword>
<evidence type="ECO:0000256" key="5">
    <source>
        <dbReference type="ARBA" id="ARBA00023242"/>
    </source>
</evidence>
<proteinExistence type="predicted"/>
<dbReference type="SMART" id="SM00249">
    <property type="entry name" value="PHD"/>
    <property type="match status" value="1"/>
</dbReference>